<comment type="subcellular location">
    <subcellularLocation>
        <location evidence="1">Cytoplasm</location>
    </subcellularLocation>
</comment>
<keyword evidence="4" id="KW-0145">Chemotaxis</keyword>
<keyword evidence="7" id="KW-1185">Reference proteome</keyword>
<dbReference type="InterPro" id="IPR039315">
    <property type="entry name" value="CheW"/>
</dbReference>
<evidence type="ECO:0000256" key="3">
    <source>
        <dbReference type="ARBA" id="ARBA00022490"/>
    </source>
</evidence>
<dbReference type="SUPFAM" id="SSF50341">
    <property type="entry name" value="CheW-like"/>
    <property type="match status" value="1"/>
</dbReference>
<evidence type="ECO:0000313" key="7">
    <source>
        <dbReference type="Proteomes" id="UP000035352"/>
    </source>
</evidence>
<dbReference type="InterPro" id="IPR002545">
    <property type="entry name" value="CheW-lke_dom"/>
</dbReference>
<evidence type="ECO:0000256" key="1">
    <source>
        <dbReference type="ARBA" id="ARBA00004496"/>
    </source>
</evidence>
<accession>A0A0G3BI54</accession>
<dbReference type="EMBL" id="CP011371">
    <property type="protein sequence ID" value="AKJ27673.1"/>
    <property type="molecule type" value="Genomic_DNA"/>
</dbReference>
<dbReference type="PROSITE" id="PS50851">
    <property type="entry name" value="CHEW"/>
    <property type="match status" value="1"/>
</dbReference>
<dbReference type="SMART" id="SM00260">
    <property type="entry name" value="CheW"/>
    <property type="match status" value="1"/>
</dbReference>
<evidence type="ECO:0000256" key="4">
    <source>
        <dbReference type="ARBA" id="ARBA00022500"/>
    </source>
</evidence>
<dbReference type="RefSeq" id="WP_047193699.1">
    <property type="nucleotide sequence ID" value="NZ_CP011371.1"/>
</dbReference>
<feature type="domain" description="CheW-like" evidence="5">
    <location>
        <begin position="21"/>
        <end position="165"/>
    </location>
</feature>
<protein>
    <recommendedName>
        <fullName evidence="2">Chemotaxis protein CheW</fullName>
    </recommendedName>
</protein>
<dbReference type="AlphaFoldDB" id="A0A0G3BI54"/>
<dbReference type="GO" id="GO:0006935">
    <property type="term" value="P:chemotaxis"/>
    <property type="evidence" value="ECO:0007669"/>
    <property type="project" value="UniProtKB-KW"/>
</dbReference>
<proteinExistence type="predicted"/>
<dbReference type="FunFam" id="2.40.50.180:FF:000002">
    <property type="entry name" value="Chemotaxis protein CheW"/>
    <property type="match status" value="1"/>
</dbReference>
<evidence type="ECO:0000313" key="6">
    <source>
        <dbReference type="EMBL" id="AKJ27673.1"/>
    </source>
</evidence>
<evidence type="ECO:0000256" key="2">
    <source>
        <dbReference type="ARBA" id="ARBA00021483"/>
    </source>
</evidence>
<dbReference type="PATRIC" id="fig|413882.6.peg.1039"/>
<dbReference type="GO" id="GO:0005829">
    <property type="term" value="C:cytosol"/>
    <property type="evidence" value="ECO:0007669"/>
    <property type="project" value="TreeGrafter"/>
</dbReference>
<dbReference type="GO" id="GO:0007165">
    <property type="term" value="P:signal transduction"/>
    <property type="evidence" value="ECO:0007669"/>
    <property type="project" value="InterPro"/>
</dbReference>
<dbReference type="PANTHER" id="PTHR22617:SF41">
    <property type="entry name" value="CHEMOTAXIS SIGNAL TRANSDUCTION SYSTEM ADAPTOR PROTEIN CHEW"/>
    <property type="match status" value="1"/>
</dbReference>
<keyword evidence="3" id="KW-0963">Cytoplasm</keyword>
<gene>
    <name evidence="6" type="primary">cheW</name>
    <name evidence="6" type="ORF">AAW51_0982</name>
</gene>
<name>A0A0G3BI54_9BURK</name>
<dbReference type="Gene3D" id="2.30.30.40">
    <property type="entry name" value="SH3 Domains"/>
    <property type="match status" value="1"/>
</dbReference>
<dbReference type="InterPro" id="IPR036061">
    <property type="entry name" value="CheW-like_dom_sf"/>
</dbReference>
<reference evidence="6 7" key="1">
    <citation type="submission" date="2015-05" db="EMBL/GenBank/DDBJ databases">
        <authorList>
            <person name="Tang B."/>
            <person name="Yu Y."/>
        </authorList>
    </citation>
    <scope>NUCLEOTIDE SEQUENCE [LARGE SCALE GENOMIC DNA]</scope>
    <source>
        <strain evidence="6 7">DSM 7029</strain>
    </source>
</reference>
<dbReference type="Gene3D" id="2.40.50.180">
    <property type="entry name" value="CheA-289, Domain 4"/>
    <property type="match status" value="1"/>
</dbReference>
<dbReference type="STRING" id="413882.AAW51_0982"/>
<dbReference type="KEGG" id="pbh:AAW51_0982"/>
<dbReference type="PANTHER" id="PTHR22617">
    <property type="entry name" value="CHEMOTAXIS SENSOR HISTIDINE KINASE-RELATED"/>
    <property type="match status" value="1"/>
</dbReference>
<dbReference type="Proteomes" id="UP000035352">
    <property type="component" value="Chromosome"/>
</dbReference>
<dbReference type="Pfam" id="PF01584">
    <property type="entry name" value="CheW"/>
    <property type="match status" value="1"/>
</dbReference>
<evidence type="ECO:0000259" key="5">
    <source>
        <dbReference type="PROSITE" id="PS50851"/>
    </source>
</evidence>
<organism evidence="6 7">
    <name type="scientific">Caldimonas brevitalea</name>
    <dbReference type="NCBI Taxonomy" id="413882"/>
    <lineage>
        <taxon>Bacteria</taxon>
        <taxon>Pseudomonadati</taxon>
        <taxon>Pseudomonadota</taxon>
        <taxon>Betaproteobacteria</taxon>
        <taxon>Burkholderiales</taxon>
        <taxon>Sphaerotilaceae</taxon>
        <taxon>Caldimonas</taxon>
    </lineage>
</organism>
<sequence length="181" mass="19251">MTDLIATQRSAASVSPTVAEPAQYLTFMLGGEAFAIGILSIKEIIEYQGLTTVPMMPECVRGVINLRGAVVPVIDLQARLGRRSSEVTKRTCIVIVEVQGEDERQVVGVVVDVVNEVLEIAPADIEPAPTFGARIRTDFIAGMGKVRGKFVILLDVDTVLAIADELIGRAGAAHEPAVALT</sequence>
<dbReference type="OrthoDB" id="9790406at2"/>